<comment type="caution">
    <text evidence="6">The sequence shown here is derived from an EMBL/GenBank/DDBJ whole genome shotgun (WGS) entry which is preliminary data.</text>
</comment>
<dbReference type="PROSITE" id="PS51900">
    <property type="entry name" value="CB"/>
    <property type="match status" value="1"/>
</dbReference>
<evidence type="ECO:0000256" key="2">
    <source>
        <dbReference type="ARBA" id="ARBA00023125"/>
    </source>
</evidence>
<dbReference type="OrthoDB" id="944144at2"/>
<dbReference type="AlphaFoldDB" id="A0A316EVI7"/>
<dbReference type="GO" id="GO:0003677">
    <property type="term" value="F:DNA binding"/>
    <property type="evidence" value="ECO:0007669"/>
    <property type="project" value="UniProtKB-UniRule"/>
</dbReference>
<dbReference type="InterPro" id="IPR010998">
    <property type="entry name" value="Integrase_recombinase_N"/>
</dbReference>
<dbReference type="RefSeq" id="WP_109742777.1">
    <property type="nucleotide sequence ID" value="NZ_QGGO01000008.1"/>
</dbReference>
<dbReference type="Gene3D" id="1.10.150.130">
    <property type="match status" value="1"/>
</dbReference>
<evidence type="ECO:0000256" key="4">
    <source>
        <dbReference type="PROSITE-ProRule" id="PRU01248"/>
    </source>
</evidence>
<evidence type="ECO:0000256" key="1">
    <source>
        <dbReference type="ARBA" id="ARBA00022908"/>
    </source>
</evidence>
<accession>A0A316EVI7</accession>
<dbReference type="InterPro" id="IPR013762">
    <property type="entry name" value="Integrase-like_cat_sf"/>
</dbReference>
<dbReference type="EMBL" id="QGGO01000008">
    <property type="protein sequence ID" value="PWK27216.1"/>
    <property type="molecule type" value="Genomic_DNA"/>
</dbReference>
<proteinExistence type="predicted"/>
<dbReference type="InterPro" id="IPR044068">
    <property type="entry name" value="CB"/>
</dbReference>
<name>A0A316EVI7_9BACT</name>
<keyword evidence="3" id="KW-0233">DNA recombination</keyword>
<dbReference type="Proteomes" id="UP000245489">
    <property type="component" value="Unassembled WGS sequence"/>
</dbReference>
<evidence type="ECO:0000313" key="6">
    <source>
        <dbReference type="EMBL" id="PWK27216.1"/>
    </source>
</evidence>
<feature type="domain" description="Core-binding (CB)" evidence="5">
    <location>
        <begin position="126"/>
        <end position="217"/>
    </location>
</feature>
<protein>
    <submittedName>
        <fullName evidence="6">Site-specific recombinase XerD</fullName>
    </submittedName>
</protein>
<dbReference type="GO" id="GO:0006310">
    <property type="term" value="P:DNA recombination"/>
    <property type="evidence" value="ECO:0007669"/>
    <property type="project" value="UniProtKB-KW"/>
</dbReference>
<dbReference type="Gene3D" id="1.10.443.10">
    <property type="entry name" value="Intergrase catalytic core"/>
    <property type="match status" value="1"/>
</dbReference>
<keyword evidence="7" id="KW-1185">Reference proteome</keyword>
<organism evidence="6 7">
    <name type="scientific">Arcicella aurantiaca</name>
    <dbReference type="NCBI Taxonomy" id="591202"/>
    <lineage>
        <taxon>Bacteria</taxon>
        <taxon>Pseudomonadati</taxon>
        <taxon>Bacteroidota</taxon>
        <taxon>Cytophagia</taxon>
        <taxon>Cytophagales</taxon>
        <taxon>Flectobacillaceae</taxon>
        <taxon>Arcicella</taxon>
    </lineage>
</organism>
<dbReference type="SUPFAM" id="SSF56349">
    <property type="entry name" value="DNA breaking-rejoining enzymes"/>
    <property type="match status" value="1"/>
</dbReference>
<gene>
    <name evidence="6" type="ORF">LV89_02033</name>
</gene>
<dbReference type="GO" id="GO:0015074">
    <property type="term" value="P:DNA integration"/>
    <property type="evidence" value="ECO:0007669"/>
    <property type="project" value="UniProtKB-KW"/>
</dbReference>
<dbReference type="InterPro" id="IPR011010">
    <property type="entry name" value="DNA_brk_join_enz"/>
</dbReference>
<keyword evidence="2 4" id="KW-0238">DNA-binding</keyword>
<reference evidence="6 7" key="1">
    <citation type="submission" date="2018-05" db="EMBL/GenBank/DDBJ databases">
        <title>Genomic Encyclopedia of Archaeal and Bacterial Type Strains, Phase II (KMG-II): from individual species to whole genera.</title>
        <authorList>
            <person name="Goeker M."/>
        </authorList>
    </citation>
    <scope>NUCLEOTIDE SEQUENCE [LARGE SCALE GENOMIC DNA]</scope>
    <source>
        <strain evidence="6 7">DSM 22214</strain>
    </source>
</reference>
<keyword evidence="1" id="KW-0229">DNA integration</keyword>
<sequence>MLNVLFYLRGFGKCTQPSEELVITCQLILEDQPRDTAFSLKIKIPKKYWWTYLGKDSADGEWVDSAYYNAEFVNKRLRDTEQTLRNIVDVLPLLYPDEPITYNHIRRHYDPDSAKIIKATQRKTTPSVERIYTEFLEHKIQKRGIKELTQKSYRSRMNNIYEFFGKNKPIDCIRHRDLDKFENWLMSQKNKDNNLKFCRNYRNKHLTLVFDLVAFAVKKEYLDAMPLVSLELKYDADKPPQYLLPAQRAALQAVDIPSLERAKDIAQFLMHTGFSWIDYINLKSEHLMGKCWRVQRQKSDTWSMPILLDEAQAIIEKYGSIEALPRPDDSDLNKELKHLASIAKIDTNLEHPLRISDFRETFASMLENEFMFEQRVVQVMMGHKNARQIQSYSRLMPSRVLYELEQWKKRVGMN</sequence>
<evidence type="ECO:0000259" key="5">
    <source>
        <dbReference type="PROSITE" id="PS51900"/>
    </source>
</evidence>
<evidence type="ECO:0000313" key="7">
    <source>
        <dbReference type="Proteomes" id="UP000245489"/>
    </source>
</evidence>
<evidence type="ECO:0000256" key="3">
    <source>
        <dbReference type="ARBA" id="ARBA00023172"/>
    </source>
</evidence>